<dbReference type="InterPro" id="IPR018062">
    <property type="entry name" value="HTH_AraC-typ_CS"/>
</dbReference>
<evidence type="ECO:0000256" key="5">
    <source>
        <dbReference type="ARBA" id="ARBA00022679"/>
    </source>
</evidence>
<feature type="domain" description="HTH araC/xylS-type" evidence="14">
    <location>
        <begin position="87"/>
        <end position="185"/>
    </location>
</feature>
<reference evidence="16 18" key="2">
    <citation type="submission" date="2018-10" db="EMBL/GenBank/DDBJ databases">
        <title>Complete genome sequence of Pseudomonas pelagia strain Kongs-67.</title>
        <authorList>
            <person name="Sinha R.K."/>
            <person name="Krishnan K."/>
        </authorList>
    </citation>
    <scope>NUCLEOTIDE SEQUENCE [LARGE SCALE GENOMIC DNA]</scope>
    <source>
        <strain evidence="16 18">Kongs-67</strain>
    </source>
</reference>
<name>A0AA91U4L1_9GAMM</name>
<keyword evidence="13" id="KW-0234">DNA repair</keyword>
<dbReference type="PROSITE" id="PS01124">
    <property type="entry name" value="HTH_ARAC_FAMILY_2"/>
    <property type="match status" value="1"/>
</dbReference>
<dbReference type="PANTHER" id="PTHR43003">
    <property type="entry name" value="DNA-3-METHYLADENINE GLYCOSYLASE"/>
    <property type="match status" value="1"/>
</dbReference>
<dbReference type="GO" id="GO:0032993">
    <property type="term" value="C:protein-DNA complex"/>
    <property type="evidence" value="ECO:0007669"/>
    <property type="project" value="TreeGrafter"/>
</dbReference>
<reference evidence="15 17" key="1">
    <citation type="submission" date="2017-09" db="EMBL/GenBank/DDBJ databases">
        <title>Bacterial and phytoplankton interrelationship in Kongsfjorden, an Arctic fjord.</title>
        <authorList>
            <person name="Sinha R."/>
            <person name="Krishnan K."/>
        </authorList>
    </citation>
    <scope>NUCLEOTIDE SEQUENCE [LARGE SCALE GENOMIC DNA]</scope>
    <source>
        <strain evidence="15 17">58</strain>
    </source>
</reference>
<keyword evidence="5" id="KW-0808">Transferase</keyword>
<dbReference type="AlphaFoldDB" id="A0AA91U4L1"/>
<dbReference type="Pfam" id="PF06029">
    <property type="entry name" value="AlkA_N"/>
    <property type="match status" value="1"/>
</dbReference>
<dbReference type="GO" id="GO:0043565">
    <property type="term" value="F:sequence-specific DNA binding"/>
    <property type="evidence" value="ECO:0007669"/>
    <property type="project" value="InterPro"/>
</dbReference>
<sequence>MDISANDCYQAVVARDERYDGRFFTCVTSTGIYCRPVCPARTPRFANCRFVATAAAAQEAGFRPCLRCRPESSPSSAAWAGTSAVVSRALALIEAGALDSGSLESLAERVGLGTRQLRRLFIKHLGAAPSTVAQTRRLLLAKQLLHQTPLPMSDVALASGFASIRRFNEAFSQLYSRSPSSLRRESNNAPEHSDIVLLLPYRPPYDWDAMLDFLQRRAIPGMEQVVAGVYQRTIRIGSDVGAVSVEHVPARNALRVRIGFSRLQSLPLIIDRLRRMFDLKADPEVIQRALSHDPALALMLAARPGLRVAGAWDAFEVAVRAILGQQVTVAAGVTLVSRLVAQLGEPLVAPTTSGLTRYFPAPDAFDTEQIVGLGMPRARATALAKLAQACLAEPGLLERQRDLPHTLERLCALPGIGDWTANYIAMRAMQESDAFLASDVALQRAMAGDEGRPDAKQLLALAEQWRPWRAYAVMHLWAADGLDDGMRKSLEENKDALPA</sequence>
<evidence type="ECO:0000256" key="10">
    <source>
        <dbReference type="ARBA" id="ARBA00023125"/>
    </source>
</evidence>
<dbReference type="Pfam" id="PF12833">
    <property type="entry name" value="HTH_18"/>
    <property type="match status" value="1"/>
</dbReference>
<evidence type="ECO:0000256" key="4">
    <source>
        <dbReference type="ARBA" id="ARBA00022603"/>
    </source>
</evidence>
<accession>A0AA91U4L1</accession>
<dbReference type="SMART" id="SM01009">
    <property type="entry name" value="AlkA_N"/>
    <property type="match status" value="1"/>
</dbReference>
<dbReference type="Gene3D" id="1.10.1670.10">
    <property type="entry name" value="Helix-hairpin-Helix base-excision DNA repair enzymes (C-terminal)"/>
    <property type="match status" value="1"/>
</dbReference>
<keyword evidence="11" id="KW-0010">Activator</keyword>
<dbReference type="PANTHER" id="PTHR43003:SF13">
    <property type="entry name" value="DNA-3-METHYLADENINE GLYCOSYLASE 2"/>
    <property type="match status" value="1"/>
</dbReference>
<dbReference type="EMBL" id="CP033116">
    <property type="protein sequence ID" value="QFY56886.1"/>
    <property type="molecule type" value="Genomic_DNA"/>
</dbReference>
<evidence type="ECO:0000256" key="1">
    <source>
        <dbReference type="ARBA" id="ARBA00000086"/>
    </source>
</evidence>
<keyword evidence="7" id="KW-0227">DNA damage</keyword>
<evidence type="ECO:0000256" key="3">
    <source>
        <dbReference type="ARBA" id="ARBA00012000"/>
    </source>
</evidence>
<dbReference type="GO" id="GO:0005737">
    <property type="term" value="C:cytoplasm"/>
    <property type="evidence" value="ECO:0007669"/>
    <property type="project" value="TreeGrafter"/>
</dbReference>
<keyword evidence="6" id="KW-0479">Metal-binding</keyword>
<dbReference type="Proteomes" id="UP000243750">
    <property type="component" value="Unassembled WGS sequence"/>
</dbReference>
<keyword evidence="12" id="KW-0804">Transcription</keyword>
<evidence type="ECO:0000313" key="18">
    <source>
        <dbReference type="Proteomes" id="UP000344571"/>
    </source>
</evidence>
<dbReference type="GO" id="GO:0009893">
    <property type="term" value="P:positive regulation of metabolic process"/>
    <property type="evidence" value="ECO:0007669"/>
    <property type="project" value="UniProtKB-ARBA"/>
</dbReference>
<proteinExistence type="predicted"/>
<dbReference type="InterPro" id="IPR023170">
    <property type="entry name" value="HhH_base_excis_C"/>
</dbReference>
<evidence type="ECO:0000256" key="8">
    <source>
        <dbReference type="ARBA" id="ARBA00022833"/>
    </source>
</evidence>
<dbReference type="InterPro" id="IPR011257">
    <property type="entry name" value="DNA_glycosylase"/>
</dbReference>
<evidence type="ECO:0000313" key="15">
    <source>
        <dbReference type="EMBL" id="PCD00226.1"/>
    </source>
</evidence>
<dbReference type="GO" id="GO:0006285">
    <property type="term" value="P:base-excision repair, AP site formation"/>
    <property type="evidence" value="ECO:0007669"/>
    <property type="project" value="TreeGrafter"/>
</dbReference>
<dbReference type="GO" id="GO:0008270">
    <property type="term" value="F:zinc ion binding"/>
    <property type="evidence" value="ECO:0007669"/>
    <property type="project" value="InterPro"/>
</dbReference>
<dbReference type="Gene3D" id="3.30.310.20">
    <property type="entry name" value="DNA-3-methyladenine glycosylase AlkA, N-terminal domain"/>
    <property type="match status" value="1"/>
</dbReference>
<evidence type="ECO:0000313" key="17">
    <source>
        <dbReference type="Proteomes" id="UP000243750"/>
    </source>
</evidence>
<gene>
    <name evidence="15" type="ORF">CO192_06465</name>
    <name evidence="16" type="ORF">EAO82_11245</name>
</gene>
<organism evidence="15 17">
    <name type="scientific">Halopseudomonas pelagia</name>
    <dbReference type="NCBI Taxonomy" id="553151"/>
    <lineage>
        <taxon>Bacteria</taxon>
        <taxon>Pseudomonadati</taxon>
        <taxon>Pseudomonadota</taxon>
        <taxon>Gammaproteobacteria</taxon>
        <taxon>Pseudomonadales</taxon>
        <taxon>Pseudomonadaceae</taxon>
        <taxon>Halopseudomonas</taxon>
    </lineage>
</organism>
<dbReference type="SUPFAM" id="SSF48150">
    <property type="entry name" value="DNA-glycosylase"/>
    <property type="match status" value="1"/>
</dbReference>
<dbReference type="Gene3D" id="1.10.10.60">
    <property type="entry name" value="Homeodomain-like"/>
    <property type="match status" value="1"/>
</dbReference>
<protein>
    <recommendedName>
        <fullName evidence="3">DNA-3-methyladenine glycosylase II</fullName>
        <ecNumber evidence="3">3.2.2.21</ecNumber>
    </recommendedName>
</protein>
<dbReference type="SUPFAM" id="SSF46689">
    <property type="entry name" value="Homeodomain-like"/>
    <property type="match status" value="1"/>
</dbReference>
<keyword evidence="18" id="KW-1185">Reference proteome</keyword>
<dbReference type="EMBL" id="NWMT01000065">
    <property type="protein sequence ID" value="PCD00226.1"/>
    <property type="molecule type" value="Genomic_DNA"/>
</dbReference>
<keyword evidence="9" id="KW-0805">Transcription regulation</keyword>
<evidence type="ECO:0000313" key="16">
    <source>
        <dbReference type="EMBL" id="QFY56886.1"/>
    </source>
</evidence>
<evidence type="ECO:0000256" key="11">
    <source>
        <dbReference type="ARBA" id="ARBA00023159"/>
    </source>
</evidence>
<dbReference type="GO" id="GO:0032259">
    <property type="term" value="P:methylation"/>
    <property type="evidence" value="ECO:0007669"/>
    <property type="project" value="UniProtKB-KW"/>
</dbReference>
<dbReference type="InterPro" id="IPR010316">
    <property type="entry name" value="AlkA_N"/>
</dbReference>
<dbReference type="InterPro" id="IPR018060">
    <property type="entry name" value="HTH_AraC"/>
</dbReference>
<dbReference type="GO" id="GO:0032131">
    <property type="term" value="F:alkylated DNA binding"/>
    <property type="evidence" value="ECO:0007669"/>
    <property type="project" value="TreeGrafter"/>
</dbReference>
<evidence type="ECO:0000256" key="6">
    <source>
        <dbReference type="ARBA" id="ARBA00022723"/>
    </source>
</evidence>
<dbReference type="SMART" id="SM00478">
    <property type="entry name" value="ENDO3c"/>
    <property type="match status" value="1"/>
</dbReference>
<evidence type="ECO:0000256" key="2">
    <source>
        <dbReference type="ARBA" id="ARBA00001947"/>
    </source>
</evidence>
<dbReference type="RefSeq" id="WP_096345789.1">
    <property type="nucleotide sequence ID" value="NZ_CP033116.1"/>
</dbReference>
<dbReference type="InterPro" id="IPR009057">
    <property type="entry name" value="Homeodomain-like_sf"/>
</dbReference>
<keyword evidence="10" id="KW-0238">DNA-binding</keyword>
<dbReference type="SMART" id="SM00342">
    <property type="entry name" value="HTH_ARAC"/>
    <property type="match status" value="1"/>
</dbReference>
<dbReference type="InterPro" id="IPR051912">
    <property type="entry name" value="Alkylbase_DNA_Glycosylase/TA"/>
</dbReference>
<dbReference type="SUPFAM" id="SSF55945">
    <property type="entry name" value="TATA-box binding protein-like"/>
    <property type="match status" value="1"/>
</dbReference>
<dbReference type="InterPro" id="IPR003265">
    <property type="entry name" value="HhH-GPD_domain"/>
</dbReference>
<evidence type="ECO:0000259" key="14">
    <source>
        <dbReference type="PROSITE" id="PS01124"/>
    </source>
</evidence>
<evidence type="ECO:0000256" key="9">
    <source>
        <dbReference type="ARBA" id="ARBA00023015"/>
    </source>
</evidence>
<dbReference type="PROSITE" id="PS00041">
    <property type="entry name" value="HTH_ARAC_FAMILY_1"/>
    <property type="match status" value="1"/>
</dbReference>
<keyword evidence="4" id="KW-0489">Methyltransferase</keyword>
<dbReference type="Gene3D" id="1.10.340.30">
    <property type="entry name" value="Hypothetical protein, domain 2"/>
    <property type="match status" value="1"/>
</dbReference>
<dbReference type="GO" id="GO:0008725">
    <property type="term" value="F:DNA-3-methyladenine glycosylase activity"/>
    <property type="evidence" value="ECO:0007669"/>
    <property type="project" value="TreeGrafter"/>
</dbReference>
<dbReference type="Pfam" id="PF02805">
    <property type="entry name" value="Ada_Zn_binding"/>
    <property type="match status" value="1"/>
</dbReference>
<dbReference type="GO" id="GO:0006307">
    <property type="term" value="P:DNA alkylation repair"/>
    <property type="evidence" value="ECO:0007669"/>
    <property type="project" value="TreeGrafter"/>
</dbReference>
<evidence type="ECO:0000256" key="7">
    <source>
        <dbReference type="ARBA" id="ARBA00022763"/>
    </source>
</evidence>
<dbReference type="CDD" id="cd00056">
    <property type="entry name" value="ENDO3c"/>
    <property type="match status" value="1"/>
</dbReference>
<dbReference type="InterPro" id="IPR035451">
    <property type="entry name" value="Ada-like_dom_sf"/>
</dbReference>
<dbReference type="Gene3D" id="3.40.10.10">
    <property type="entry name" value="DNA Methylphosphotriester Repair Domain"/>
    <property type="match status" value="1"/>
</dbReference>
<comment type="catalytic activity">
    <reaction evidence="1">
        <text>Hydrolysis of alkylated DNA, releasing 3-methyladenine, 3-methylguanine, 7-methylguanine and 7-methyladenine.</text>
        <dbReference type="EC" id="3.2.2.21"/>
    </reaction>
</comment>
<comment type="cofactor">
    <cofactor evidence="2">
        <name>Zn(2+)</name>
        <dbReference type="ChEBI" id="CHEBI:29105"/>
    </cofactor>
</comment>
<dbReference type="InterPro" id="IPR004026">
    <property type="entry name" value="Ada_DNA_repair_Zn-bd"/>
</dbReference>
<evidence type="ECO:0000256" key="13">
    <source>
        <dbReference type="ARBA" id="ARBA00023204"/>
    </source>
</evidence>
<dbReference type="SUPFAM" id="SSF57884">
    <property type="entry name" value="Ada DNA repair protein, N-terminal domain (N-Ada 10)"/>
    <property type="match status" value="1"/>
</dbReference>
<dbReference type="Proteomes" id="UP000344571">
    <property type="component" value="Chromosome"/>
</dbReference>
<evidence type="ECO:0000256" key="12">
    <source>
        <dbReference type="ARBA" id="ARBA00023163"/>
    </source>
</evidence>
<dbReference type="GO" id="GO:0043916">
    <property type="term" value="F:DNA-7-methylguanine glycosylase activity"/>
    <property type="evidence" value="ECO:0007669"/>
    <property type="project" value="TreeGrafter"/>
</dbReference>
<keyword evidence="8" id="KW-0862">Zinc</keyword>
<dbReference type="EC" id="3.2.2.21" evidence="3"/>
<dbReference type="InterPro" id="IPR037046">
    <property type="entry name" value="AlkA_N_sf"/>
</dbReference>
<dbReference type="GO" id="GO:0003700">
    <property type="term" value="F:DNA-binding transcription factor activity"/>
    <property type="evidence" value="ECO:0007669"/>
    <property type="project" value="InterPro"/>
</dbReference>
<dbReference type="GO" id="GO:0008168">
    <property type="term" value="F:methyltransferase activity"/>
    <property type="evidence" value="ECO:0007669"/>
    <property type="project" value="UniProtKB-KW"/>
</dbReference>